<organism evidence="3 4">
    <name type="scientific">Littorina saxatilis</name>
    <dbReference type="NCBI Taxonomy" id="31220"/>
    <lineage>
        <taxon>Eukaryota</taxon>
        <taxon>Metazoa</taxon>
        <taxon>Spiralia</taxon>
        <taxon>Lophotrochozoa</taxon>
        <taxon>Mollusca</taxon>
        <taxon>Gastropoda</taxon>
        <taxon>Caenogastropoda</taxon>
        <taxon>Littorinimorpha</taxon>
        <taxon>Littorinoidea</taxon>
        <taxon>Littorinidae</taxon>
        <taxon>Littorina</taxon>
    </lineage>
</organism>
<feature type="region of interest" description="Disordered" evidence="1">
    <location>
        <begin position="200"/>
        <end position="300"/>
    </location>
</feature>
<dbReference type="Gene3D" id="1.10.533.10">
    <property type="entry name" value="Death Domain, Fas"/>
    <property type="match status" value="1"/>
</dbReference>
<comment type="caution">
    <text evidence="3">The sequence shown here is derived from an EMBL/GenBank/DDBJ whole genome shotgun (WGS) entry which is preliminary data.</text>
</comment>
<name>A0AAN9AV16_9CAEN</name>
<feature type="domain" description="CARD" evidence="2">
    <location>
        <begin position="1"/>
        <end position="86"/>
    </location>
</feature>
<keyword evidence="4" id="KW-1185">Reference proteome</keyword>
<dbReference type="EMBL" id="JBAMIC010000019">
    <property type="protein sequence ID" value="KAK7093855.1"/>
    <property type="molecule type" value="Genomic_DNA"/>
</dbReference>
<dbReference type="CDD" id="cd01671">
    <property type="entry name" value="CARD"/>
    <property type="match status" value="1"/>
</dbReference>
<dbReference type="PROSITE" id="PS50209">
    <property type="entry name" value="CARD"/>
    <property type="match status" value="1"/>
</dbReference>
<dbReference type="Proteomes" id="UP001374579">
    <property type="component" value="Unassembled WGS sequence"/>
</dbReference>
<evidence type="ECO:0000313" key="4">
    <source>
        <dbReference type="Proteomes" id="UP001374579"/>
    </source>
</evidence>
<evidence type="ECO:0000259" key="2">
    <source>
        <dbReference type="PROSITE" id="PS50209"/>
    </source>
</evidence>
<proteinExistence type="predicted"/>
<sequence>MLTEPLSGRRDLVEGLDAEAIFDYLTHHGVLQSPVMQQLRGTSSVTQRNATLLQHVEGEGHNAVALFINALRQSGQLHLASSLDNTQRIKPLSQGGYLEKLHHKGEVTIMIKVQALLLVVPERDSEGDVIDASMLASPDPHTSRRLHQSYENMLMLEDEPDHLSRRITEYSYATDDEEEHPRKKSFFCFCFSSRRKKAKEKKYVDQQEMKQRNSKVKGGGEGGEEAGEHKGSNGAKSSTQPRLQDTNNSRLHGNGDSVDAPLGGDAKRNSGSPRKDTSVEQGGGRKVVNGRGRGKENQDPVVMEYNKQMELVRLKAQKHGHTASPKSRSSAIIMCEKWKSGGQYFRKKVTALCQQFEFDLQTYVIKYVEQERGTLVLSIWTEGESMLVSTICMTLDQLRQLQADYTSGALTERVDALLRTNQCLHKLDIKDMKLDVVIQDDQLRQAQQELA</sequence>
<evidence type="ECO:0000313" key="3">
    <source>
        <dbReference type="EMBL" id="KAK7093855.1"/>
    </source>
</evidence>
<gene>
    <name evidence="3" type="ORF">V1264_007541</name>
</gene>
<protein>
    <recommendedName>
        <fullName evidence="2">CARD domain-containing protein</fullName>
    </recommendedName>
</protein>
<reference evidence="3 4" key="1">
    <citation type="submission" date="2024-02" db="EMBL/GenBank/DDBJ databases">
        <title>Chromosome-scale genome assembly of the rough periwinkle Littorina saxatilis.</title>
        <authorList>
            <person name="De Jode A."/>
            <person name="Faria R."/>
            <person name="Formenti G."/>
            <person name="Sims Y."/>
            <person name="Smith T.P."/>
            <person name="Tracey A."/>
            <person name="Wood J.M.D."/>
            <person name="Zagrodzka Z.B."/>
            <person name="Johannesson K."/>
            <person name="Butlin R.K."/>
            <person name="Leder E.H."/>
        </authorList>
    </citation>
    <scope>NUCLEOTIDE SEQUENCE [LARGE SCALE GENOMIC DNA]</scope>
    <source>
        <strain evidence="3">Snail1</strain>
        <tissue evidence="3">Muscle</tissue>
    </source>
</reference>
<dbReference type="Pfam" id="PF00619">
    <property type="entry name" value="CARD"/>
    <property type="match status" value="1"/>
</dbReference>
<feature type="compositionally biased region" description="Basic and acidic residues" evidence="1">
    <location>
        <begin position="201"/>
        <end position="211"/>
    </location>
</feature>
<dbReference type="SUPFAM" id="SSF47986">
    <property type="entry name" value="DEATH domain"/>
    <property type="match status" value="1"/>
</dbReference>
<feature type="compositionally biased region" description="Polar residues" evidence="1">
    <location>
        <begin position="234"/>
        <end position="251"/>
    </location>
</feature>
<feature type="compositionally biased region" description="Basic and acidic residues" evidence="1">
    <location>
        <begin position="265"/>
        <end position="278"/>
    </location>
</feature>
<dbReference type="InterPro" id="IPR011029">
    <property type="entry name" value="DEATH-like_dom_sf"/>
</dbReference>
<dbReference type="AlphaFoldDB" id="A0AAN9AV16"/>
<evidence type="ECO:0000256" key="1">
    <source>
        <dbReference type="SAM" id="MobiDB-lite"/>
    </source>
</evidence>
<dbReference type="GO" id="GO:0042981">
    <property type="term" value="P:regulation of apoptotic process"/>
    <property type="evidence" value="ECO:0007669"/>
    <property type="project" value="InterPro"/>
</dbReference>
<dbReference type="InterPro" id="IPR001315">
    <property type="entry name" value="CARD"/>
</dbReference>
<accession>A0AAN9AV16</accession>